<keyword evidence="11" id="KW-1185">Reference proteome</keyword>
<dbReference type="RefSeq" id="WP_349804455.1">
    <property type="nucleotide sequence ID" value="NZ_JBEGDP010000008.1"/>
</dbReference>
<comment type="subcellular location">
    <subcellularLocation>
        <location evidence="1">Cell membrane</location>
        <topology evidence="1">Multi-pass membrane protein</topology>
    </subcellularLocation>
</comment>
<proteinExistence type="predicted"/>
<dbReference type="Gene3D" id="1.20.1560.10">
    <property type="entry name" value="ABC transporter type 1, transmembrane domain"/>
    <property type="match status" value="1"/>
</dbReference>
<feature type="domain" description="ABC transmembrane type-1" evidence="9">
    <location>
        <begin position="29"/>
        <end position="311"/>
    </location>
</feature>
<accession>A0ABV1NY81</accession>
<dbReference type="Pfam" id="PF00005">
    <property type="entry name" value="ABC_tran"/>
    <property type="match status" value="1"/>
</dbReference>
<keyword evidence="6 7" id="KW-0472">Membrane</keyword>
<sequence length="590" mass="60945">MTTLLPRSTPREAARLTLTLLRRRRLDVALTAGLYVLVGLAGLVAPWQLGAVVDTVAEGGSRDDVVRSALWILGAGVVVMVGTALATGRLARAGEPALAELREQALDRALHLDGATVEQAGSGDLLSRVGDDVRLVAQSLTEVVPLLVGSALAIVLTAGGLFALDWRLGLAGLLTAPAYVRALRWYLPRSAPLYQREREANGVRAQAFLTGVHGSRTLRAHGLSAAHQEQVDAASWASARISLDVVGFFTRFGLRLNRAELVGLLLVLVAGFLLVRAGEASVGEVTAAGLYFHRLFNPIGAVLFLFDAAQSAGASLTRLAGLALLPARVPPHGTRAGTDTTLEVRDLTHEYAEGRPAVDGVSLRVPAGQRVAVVGASGAGKTTLGSVVAGRLAPTRGEVLVGGLPADRVVAPGRAGRPTVALVSQEVHVFTGSVRDNLTLAHPGAEEAEVVDALDAVGALGWVRALPEALDTAVGAAAHPLTPAQAQQLALARVVLADPLVVVLDEATAEAGSAGARDLEAAALAVTRGRTSLTIAHRLTQAASADRVVVMAAGRVVEDGPHDDLVAAGGPYARLWAAWSGTEPAPPAQL</sequence>
<dbReference type="InterPro" id="IPR003439">
    <property type="entry name" value="ABC_transporter-like_ATP-bd"/>
</dbReference>
<dbReference type="InterPro" id="IPR039421">
    <property type="entry name" value="Type_1_exporter"/>
</dbReference>
<dbReference type="InterPro" id="IPR036640">
    <property type="entry name" value="ABC1_TM_sf"/>
</dbReference>
<dbReference type="Proteomes" id="UP001482520">
    <property type="component" value="Unassembled WGS sequence"/>
</dbReference>
<dbReference type="PANTHER" id="PTHR43394">
    <property type="entry name" value="ATP-DEPENDENT PERMEASE MDL1, MITOCHONDRIAL"/>
    <property type="match status" value="1"/>
</dbReference>
<evidence type="ECO:0000259" key="8">
    <source>
        <dbReference type="PROSITE" id="PS50893"/>
    </source>
</evidence>
<protein>
    <submittedName>
        <fullName evidence="10">ABC transporter ATP-binding protein</fullName>
    </submittedName>
</protein>
<feature type="transmembrane region" description="Helical" evidence="7">
    <location>
        <begin position="143"/>
        <end position="162"/>
    </location>
</feature>
<organism evidence="10 11">
    <name type="scientific">Nocardioides kribbensis</name>
    <dbReference type="NCBI Taxonomy" id="305517"/>
    <lineage>
        <taxon>Bacteria</taxon>
        <taxon>Bacillati</taxon>
        <taxon>Actinomycetota</taxon>
        <taxon>Actinomycetes</taxon>
        <taxon>Propionibacteriales</taxon>
        <taxon>Nocardioidaceae</taxon>
        <taxon>Nocardioides</taxon>
    </lineage>
</organism>
<dbReference type="InterPro" id="IPR027417">
    <property type="entry name" value="P-loop_NTPase"/>
</dbReference>
<reference evidence="10 11" key="1">
    <citation type="submission" date="2024-02" db="EMBL/GenBank/DDBJ databases">
        <title>Full genome sequence of Nocardioides kribbensis.</title>
        <authorList>
            <person name="Poletto B.L."/>
            <person name="Silva G."/>
            <person name="Galante D."/>
            <person name="Campos K.R."/>
            <person name="Santos M.B.N."/>
            <person name="Sacchi C.T."/>
        </authorList>
    </citation>
    <scope>NUCLEOTIDE SEQUENCE [LARGE SCALE GENOMIC DNA]</scope>
    <source>
        <strain evidence="10 11">O4R</strain>
    </source>
</reference>
<keyword evidence="3" id="KW-0547">Nucleotide-binding</keyword>
<dbReference type="CDD" id="cd07346">
    <property type="entry name" value="ABC_6TM_exporters"/>
    <property type="match status" value="1"/>
</dbReference>
<dbReference type="PROSITE" id="PS50893">
    <property type="entry name" value="ABC_TRANSPORTER_2"/>
    <property type="match status" value="1"/>
</dbReference>
<dbReference type="InterPro" id="IPR003593">
    <property type="entry name" value="AAA+_ATPase"/>
</dbReference>
<evidence type="ECO:0000256" key="3">
    <source>
        <dbReference type="ARBA" id="ARBA00022741"/>
    </source>
</evidence>
<name>A0ABV1NY81_9ACTN</name>
<evidence type="ECO:0000256" key="1">
    <source>
        <dbReference type="ARBA" id="ARBA00004651"/>
    </source>
</evidence>
<evidence type="ECO:0000313" key="10">
    <source>
        <dbReference type="EMBL" id="MEQ7847438.1"/>
    </source>
</evidence>
<dbReference type="SUPFAM" id="SSF52540">
    <property type="entry name" value="P-loop containing nucleoside triphosphate hydrolases"/>
    <property type="match status" value="1"/>
</dbReference>
<evidence type="ECO:0000256" key="7">
    <source>
        <dbReference type="SAM" id="Phobius"/>
    </source>
</evidence>
<evidence type="ECO:0000256" key="5">
    <source>
        <dbReference type="ARBA" id="ARBA00022989"/>
    </source>
</evidence>
<evidence type="ECO:0000256" key="6">
    <source>
        <dbReference type="ARBA" id="ARBA00023136"/>
    </source>
</evidence>
<feature type="domain" description="ABC transporter" evidence="8">
    <location>
        <begin position="342"/>
        <end position="578"/>
    </location>
</feature>
<evidence type="ECO:0000256" key="2">
    <source>
        <dbReference type="ARBA" id="ARBA00022692"/>
    </source>
</evidence>
<dbReference type="Gene3D" id="3.40.50.300">
    <property type="entry name" value="P-loop containing nucleotide triphosphate hydrolases"/>
    <property type="match status" value="1"/>
</dbReference>
<dbReference type="Pfam" id="PF00664">
    <property type="entry name" value="ABC_membrane"/>
    <property type="match status" value="1"/>
</dbReference>
<dbReference type="PROSITE" id="PS50929">
    <property type="entry name" value="ABC_TM1F"/>
    <property type="match status" value="1"/>
</dbReference>
<dbReference type="SUPFAM" id="SSF90123">
    <property type="entry name" value="ABC transporter transmembrane region"/>
    <property type="match status" value="1"/>
</dbReference>
<feature type="transmembrane region" description="Helical" evidence="7">
    <location>
        <begin position="69"/>
        <end position="88"/>
    </location>
</feature>
<dbReference type="GO" id="GO:0005524">
    <property type="term" value="F:ATP binding"/>
    <property type="evidence" value="ECO:0007669"/>
    <property type="project" value="UniProtKB-KW"/>
</dbReference>
<keyword evidence="2 7" id="KW-0812">Transmembrane</keyword>
<evidence type="ECO:0000256" key="4">
    <source>
        <dbReference type="ARBA" id="ARBA00022840"/>
    </source>
</evidence>
<dbReference type="InterPro" id="IPR011527">
    <property type="entry name" value="ABC1_TM_dom"/>
</dbReference>
<evidence type="ECO:0000313" key="11">
    <source>
        <dbReference type="Proteomes" id="UP001482520"/>
    </source>
</evidence>
<gene>
    <name evidence="10" type="ORF">V6R90_09130</name>
</gene>
<dbReference type="PANTHER" id="PTHR43394:SF1">
    <property type="entry name" value="ATP-BINDING CASSETTE SUB-FAMILY B MEMBER 10, MITOCHONDRIAL"/>
    <property type="match status" value="1"/>
</dbReference>
<comment type="caution">
    <text evidence="10">The sequence shown here is derived from an EMBL/GenBank/DDBJ whole genome shotgun (WGS) entry which is preliminary data.</text>
</comment>
<evidence type="ECO:0000259" key="9">
    <source>
        <dbReference type="PROSITE" id="PS50929"/>
    </source>
</evidence>
<dbReference type="SMART" id="SM00382">
    <property type="entry name" value="AAA"/>
    <property type="match status" value="1"/>
</dbReference>
<keyword evidence="5 7" id="KW-1133">Transmembrane helix</keyword>
<dbReference type="EMBL" id="JBEGDP010000008">
    <property type="protein sequence ID" value="MEQ7847438.1"/>
    <property type="molecule type" value="Genomic_DNA"/>
</dbReference>
<keyword evidence="4 10" id="KW-0067">ATP-binding</keyword>
<feature type="transmembrane region" description="Helical" evidence="7">
    <location>
        <begin position="28"/>
        <end position="49"/>
    </location>
</feature>